<gene>
    <name evidence="2" type="ORF">E3N88_18270</name>
</gene>
<feature type="domain" description="Integrase catalytic" evidence="1">
    <location>
        <begin position="121"/>
        <end position="217"/>
    </location>
</feature>
<evidence type="ECO:0000259" key="1">
    <source>
        <dbReference type="PROSITE" id="PS50994"/>
    </source>
</evidence>
<dbReference type="OrthoDB" id="6776856at2759"/>
<protein>
    <recommendedName>
        <fullName evidence="1">Integrase catalytic domain-containing protein</fullName>
    </recommendedName>
</protein>
<accession>A0A5N6NUT4</accession>
<dbReference type="SUPFAM" id="SSF53098">
    <property type="entry name" value="Ribonuclease H-like"/>
    <property type="match status" value="1"/>
</dbReference>
<name>A0A5N6NUT4_9ASTR</name>
<dbReference type="Gene3D" id="3.30.420.10">
    <property type="entry name" value="Ribonuclease H-like superfamily/Ribonuclease H"/>
    <property type="match status" value="1"/>
</dbReference>
<dbReference type="EMBL" id="SZYD01000009">
    <property type="protein sequence ID" value="KAD5318324.1"/>
    <property type="molecule type" value="Genomic_DNA"/>
</dbReference>
<proteinExistence type="predicted"/>
<dbReference type="InterPro" id="IPR025724">
    <property type="entry name" value="GAG-pre-integrase_dom"/>
</dbReference>
<dbReference type="InterPro" id="IPR001584">
    <property type="entry name" value="Integrase_cat-core"/>
</dbReference>
<dbReference type="AlphaFoldDB" id="A0A5N6NUT4"/>
<comment type="caution">
    <text evidence="2">The sequence shown here is derived from an EMBL/GenBank/DDBJ whole genome shotgun (WGS) entry which is preliminary data.</text>
</comment>
<dbReference type="InterPro" id="IPR012337">
    <property type="entry name" value="RNaseH-like_sf"/>
</dbReference>
<organism evidence="2 3">
    <name type="scientific">Mikania micrantha</name>
    <name type="common">bitter vine</name>
    <dbReference type="NCBI Taxonomy" id="192012"/>
    <lineage>
        <taxon>Eukaryota</taxon>
        <taxon>Viridiplantae</taxon>
        <taxon>Streptophyta</taxon>
        <taxon>Embryophyta</taxon>
        <taxon>Tracheophyta</taxon>
        <taxon>Spermatophyta</taxon>
        <taxon>Magnoliopsida</taxon>
        <taxon>eudicotyledons</taxon>
        <taxon>Gunneridae</taxon>
        <taxon>Pentapetalae</taxon>
        <taxon>asterids</taxon>
        <taxon>campanulids</taxon>
        <taxon>Asterales</taxon>
        <taxon>Asteraceae</taxon>
        <taxon>Asteroideae</taxon>
        <taxon>Heliantheae alliance</taxon>
        <taxon>Eupatorieae</taxon>
        <taxon>Mikania</taxon>
    </lineage>
</organism>
<sequence length="230" mass="24997">MGYNSPQNTYSHLYGYRCLLAGLLALADDVGYGVSFGGGQWKIKKGNLVIAKGIKRGTLYMADVHADGVNFVTPCPTPSDLWHKLLGHMSVKGIKMLAAKGKFPDLKTVETGFCESCVKCLKSDNGGEYVSTEFTNYCADHGIKMIKTVPETPQQNGVAERMNRTLNERARSMRLSAGLPKTFWDDAVNIATYLINHGPSIPLLTALLLVARVKTSQGVTHPGLLSPEHA</sequence>
<dbReference type="GO" id="GO:0003676">
    <property type="term" value="F:nucleic acid binding"/>
    <property type="evidence" value="ECO:0007669"/>
    <property type="project" value="InterPro"/>
</dbReference>
<dbReference type="Pfam" id="PF13976">
    <property type="entry name" value="gag_pre-integrs"/>
    <property type="match status" value="1"/>
</dbReference>
<dbReference type="InterPro" id="IPR036397">
    <property type="entry name" value="RNaseH_sf"/>
</dbReference>
<evidence type="ECO:0000313" key="2">
    <source>
        <dbReference type="EMBL" id="KAD5318324.1"/>
    </source>
</evidence>
<keyword evidence="3" id="KW-1185">Reference proteome</keyword>
<dbReference type="InterPro" id="IPR039537">
    <property type="entry name" value="Retrotran_Ty1/copia-like"/>
</dbReference>
<dbReference type="PANTHER" id="PTHR42648">
    <property type="entry name" value="TRANSPOSASE, PUTATIVE-RELATED"/>
    <property type="match status" value="1"/>
</dbReference>
<dbReference type="PANTHER" id="PTHR42648:SF28">
    <property type="entry name" value="TRANSPOSON-ENCODED PROTEIN WITH RIBONUCLEASE H-LIKE AND RETROVIRUS ZINC FINGER-LIKE DOMAINS"/>
    <property type="match status" value="1"/>
</dbReference>
<dbReference type="PROSITE" id="PS50994">
    <property type="entry name" value="INTEGRASE"/>
    <property type="match status" value="1"/>
</dbReference>
<reference evidence="2 3" key="1">
    <citation type="submission" date="2019-05" db="EMBL/GenBank/DDBJ databases">
        <title>Mikania micrantha, genome provides insights into the molecular mechanism of rapid growth.</title>
        <authorList>
            <person name="Liu B."/>
        </authorList>
    </citation>
    <scope>NUCLEOTIDE SEQUENCE [LARGE SCALE GENOMIC DNA]</scope>
    <source>
        <strain evidence="2">NLD-2019</strain>
        <tissue evidence="2">Leaf</tissue>
    </source>
</reference>
<dbReference type="Proteomes" id="UP000326396">
    <property type="component" value="Linkage Group LG17"/>
</dbReference>
<dbReference type="GO" id="GO:0015074">
    <property type="term" value="P:DNA integration"/>
    <property type="evidence" value="ECO:0007669"/>
    <property type="project" value="InterPro"/>
</dbReference>
<evidence type="ECO:0000313" key="3">
    <source>
        <dbReference type="Proteomes" id="UP000326396"/>
    </source>
</evidence>